<organism evidence="1 2">
    <name type="scientific">Sulfurospirillum tamanense</name>
    <dbReference type="NCBI Taxonomy" id="2813362"/>
    <lineage>
        <taxon>Bacteria</taxon>
        <taxon>Pseudomonadati</taxon>
        <taxon>Campylobacterota</taxon>
        <taxon>Epsilonproteobacteria</taxon>
        <taxon>Campylobacterales</taxon>
        <taxon>Sulfurospirillaceae</taxon>
        <taxon>Sulfurospirillum</taxon>
    </lineage>
</organism>
<reference evidence="1" key="2">
    <citation type="submission" date="2021-02" db="EMBL/GenBank/DDBJ databases">
        <authorList>
            <person name="Merkel A.Y."/>
        </authorList>
    </citation>
    <scope>NUCLEOTIDE SEQUENCE</scope>
    <source>
        <strain evidence="1">T05b</strain>
    </source>
</reference>
<dbReference type="EMBL" id="JAFHKK010000026">
    <property type="protein sequence ID" value="MBN2965187.1"/>
    <property type="molecule type" value="Genomic_DNA"/>
</dbReference>
<reference evidence="1" key="1">
    <citation type="submission" date="2021-02" db="EMBL/GenBank/DDBJ databases">
        <title>Sulfurospirillum tamanensis sp. nov.</title>
        <authorList>
            <person name="Frolova A."/>
            <person name="Merkel A."/>
            <person name="Slobodkin A."/>
        </authorList>
    </citation>
    <scope>NUCLEOTIDE SEQUENCE</scope>
    <source>
        <strain evidence="1">T05b</strain>
    </source>
</reference>
<evidence type="ECO:0000313" key="2">
    <source>
        <dbReference type="Proteomes" id="UP000703590"/>
    </source>
</evidence>
<protein>
    <submittedName>
        <fullName evidence="1">Uncharacterized protein</fullName>
    </submittedName>
</protein>
<comment type="caution">
    <text evidence="1">The sequence shown here is derived from an EMBL/GenBank/DDBJ whole genome shotgun (WGS) entry which is preliminary data.</text>
</comment>
<dbReference type="Proteomes" id="UP000703590">
    <property type="component" value="Unassembled WGS sequence"/>
</dbReference>
<gene>
    <name evidence="1" type="ORF">JWV37_10375</name>
</gene>
<accession>A0ABS2WU42</accession>
<name>A0ABS2WU42_9BACT</name>
<evidence type="ECO:0000313" key="1">
    <source>
        <dbReference type="EMBL" id="MBN2965187.1"/>
    </source>
</evidence>
<sequence>MKIFIAFLIAVSMAKAVNCPNGVKVCIAYKDEPLWKRAYFINMTGDNIRIRHGSIWTNNRHTSLNNRIFNRYSKTVIAEAQKVKSKITKMIIEPIIFNSSFQYERINNKQQFKPIERPINRTSNRQKIEIEMR</sequence>
<keyword evidence="2" id="KW-1185">Reference proteome</keyword>
<dbReference type="RefSeq" id="WP_205459731.1">
    <property type="nucleotide sequence ID" value="NZ_JAFHKK010000026.1"/>
</dbReference>
<proteinExistence type="predicted"/>